<feature type="transmembrane region" description="Helical" evidence="6">
    <location>
        <begin position="5"/>
        <end position="23"/>
    </location>
</feature>
<accession>A0AA36K9T9</accession>
<evidence type="ECO:0000256" key="1">
    <source>
        <dbReference type="ARBA" id="ARBA00004651"/>
    </source>
</evidence>
<keyword evidence="4 6" id="KW-1133">Transmembrane helix</keyword>
<dbReference type="NCBIfam" id="TIGR00360">
    <property type="entry name" value="ComEC_N-term"/>
    <property type="match status" value="1"/>
</dbReference>
<dbReference type="Proteomes" id="UP000019193">
    <property type="component" value="Unassembled WGS sequence"/>
</dbReference>
<dbReference type="Pfam" id="PF03772">
    <property type="entry name" value="Competence"/>
    <property type="match status" value="1"/>
</dbReference>
<dbReference type="InterPro" id="IPR004477">
    <property type="entry name" value="ComEC_N"/>
</dbReference>
<name>A0AA36K9T9_ACINO</name>
<feature type="transmembrane region" description="Helical" evidence="6">
    <location>
        <begin position="420"/>
        <end position="439"/>
    </location>
</feature>
<dbReference type="GO" id="GO:0005886">
    <property type="term" value="C:plasma membrane"/>
    <property type="evidence" value="ECO:0007669"/>
    <property type="project" value="UniProtKB-SubCell"/>
</dbReference>
<dbReference type="InterPro" id="IPR036866">
    <property type="entry name" value="RibonucZ/Hydroxyglut_hydro"/>
</dbReference>
<dbReference type="InterPro" id="IPR025405">
    <property type="entry name" value="DUF4131"/>
</dbReference>
<evidence type="ECO:0000259" key="7">
    <source>
        <dbReference type="SMART" id="SM00849"/>
    </source>
</evidence>
<organism evidence="8 9">
    <name type="scientific">Acinetobacter nosocomialis 28F</name>
    <dbReference type="NCBI Taxonomy" id="1147131"/>
    <lineage>
        <taxon>Bacteria</taxon>
        <taxon>Pseudomonadati</taxon>
        <taxon>Pseudomonadota</taxon>
        <taxon>Gammaproteobacteria</taxon>
        <taxon>Moraxellales</taxon>
        <taxon>Moraxellaceae</taxon>
        <taxon>Acinetobacter</taxon>
        <taxon>Acinetobacter calcoaceticus/baumannii complex</taxon>
    </lineage>
</organism>
<feature type="domain" description="Metallo-beta-lactamase" evidence="7">
    <location>
        <begin position="558"/>
        <end position="754"/>
    </location>
</feature>
<feature type="transmembrane region" description="Helical" evidence="6">
    <location>
        <begin position="505"/>
        <end position="522"/>
    </location>
</feature>
<dbReference type="Gene3D" id="3.60.15.10">
    <property type="entry name" value="Ribonuclease Z/Hydroxyacylglutathione hydrolase-like"/>
    <property type="match status" value="1"/>
</dbReference>
<dbReference type="InterPro" id="IPR001279">
    <property type="entry name" value="Metallo-B-lactamas"/>
</dbReference>
<feature type="transmembrane region" description="Helical" evidence="6">
    <location>
        <begin position="475"/>
        <end position="493"/>
    </location>
</feature>
<protein>
    <submittedName>
        <fullName evidence="8">DNA internalization-related competence protein ComEC/Rec2</fullName>
    </submittedName>
</protein>
<dbReference type="Pfam" id="PF13567">
    <property type="entry name" value="DUF4131"/>
    <property type="match status" value="1"/>
</dbReference>
<keyword evidence="2" id="KW-1003">Cell membrane</keyword>
<feature type="transmembrane region" description="Helical" evidence="6">
    <location>
        <begin position="445"/>
        <end position="468"/>
    </location>
</feature>
<comment type="caution">
    <text evidence="8">The sequence shown here is derived from an EMBL/GenBank/DDBJ whole genome shotgun (WGS) entry which is preliminary data.</text>
</comment>
<evidence type="ECO:0000256" key="6">
    <source>
        <dbReference type="SAM" id="Phobius"/>
    </source>
</evidence>
<evidence type="ECO:0000256" key="3">
    <source>
        <dbReference type="ARBA" id="ARBA00022692"/>
    </source>
</evidence>
<reference evidence="8 9" key="1">
    <citation type="submission" date="2013-06" db="EMBL/GenBank/DDBJ databases">
        <title>Comparative analysis of genomes of multi-drug Acinetobacter sp. from Colombian Hospitals.</title>
        <authorList>
            <person name="Barreto-Hernandez E."/>
            <person name="Gonzalez E.B."/>
            <person name="Cepeda L.A."/>
            <person name="Valenzuela E.M."/>
            <person name="Falquet L."/>
            <person name="Reguero M.T."/>
            <person name="Mantilla R."/>
        </authorList>
    </citation>
    <scope>NUCLEOTIDE SEQUENCE [LARGE SCALE GENOMIC DNA]</scope>
    <source>
        <strain evidence="8 9">28F</strain>
    </source>
</reference>
<dbReference type="PANTHER" id="PTHR30619:SF7">
    <property type="entry name" value="BETA-LACTAMASE DOMAIN PROTEIN"/>
    <property type="match status" value="1"/>
</dbReference>
<dbReference type="GO" id="GO:0030420">
    <property type="term" value="P:establishment of competence for transformation"/>
    <property type="evidence" value="ECO:0007669"/>
    <property type="project" value="InterPro"/>
</dbReference>
<evidence type="ECO:0000313" key="8">
    <source>
        <dbReference type="EMBL" id="CDG74511.1"/>
    </source>
</evidence>
<proteinExistence type="predicted"/>
<keyword evidence="5 6" id="KW-0472">Membrane</keyword>
<dbReference type="InterPro" id="IPR052159">
    <property type="entry name" value="Competence_DNA_uptake"/>
</dbReference>
<dbReference type="Pfam" id="PF00753">
    <property type="entry name" value="Lactamase_B"/>
    <property type="match status" value="1"/>
</dbReference>
<feature type="transmembrane region" description="Helical" evidence="6">
    <location>
        <begin position="56"/>
        <end position="74"/>
    </location>
</feature>
<dbReference type="NCBIfam" id="TIGR00361">
    <property type="entry name" value="ComEC_Rec2"/>
    <property type="match status" value="1"/>
</dbReference>
<gene>
    <name evidence="8" type="ORF">ANICBIBUN_00475</name>
</gene>
<sequence>MFKIILLGWVGGIALMGIDFPLIMQYEKVGEALLLLAFIFYLYKRSVFVSRPFLKAMYSLLCAASLFVVGYQYAENALVERLQQREMDSKNLDIIVYINQLSEEKDNKVQQNAQVLNLSKDPVNWLLYLKNDNQSMLKSNQELQLGHYYRLSGKTKPAHSYATAGAFDQEKWFIQRNIMSGFIVQYIEPLSLDEIYRLGYQQHSREQQSFFNRFQINIEKLRLNFRHLLQNSSLQQKGLILALLTGDESLLSDETQIQFKQLGIAHLLAISGPHVLIFAIMLSWSCHQVICRYYPQIYLWKLKQVLMAIPCCFGVLIYTAFVGFEIPALRTLLSVFIFISFIVLKQPLKPFALLVYSASLLLLMDPFSVLSAGFWLSYGACFILLRIYQTIVQIPDQHFLSLRSKMNFMTKVLIESQGKIFIALSPLTLLFFQQISWIAPLTNIVAVPIVGGIIVPLNILAACTWFIVKPFGNMLFYFNDILLSILLSCLGLLEKLSLPLQGISLTPLYLLAISFAIIILFLPKGILPKTWGILCCLPLVIVNNTSQQIQLNILDVGQGQAIFLQHFEQNWLIDTGGSYDEKIFSIGQNVVVPFLRQQGVKRLDRVVLSHLDQDHSGAFPFIQQEIPVKQVLSNEQSSTTLKQPFQYCHQGQQWQYPELDIQILWPKEKDLAFVHSQQNQYSCVVYLHFKGISDYQNFLIMGDAGWEAEYELLEDYPSLKVDVLVLGHHGSKHSSAYDFLATLKPKLAIASAGFDNPYGHPSQEVINRLKALHIPLKSTVEQGTLSFVLENQKIVLHNRRFERLWLRRVP</sequence>
<dbReference type="SUPFAM" id="SSF56281">
    <property type="entry name" value="Metallo-hydrolase/oxidoreductase"/>
    <property type="match status" value="1"/>
</dbReference>
<dbReference type="PANTHER" id="PTHR30619">
    <property type="entry name" value="DNA INTERNALIZATION/COMPETENCE PROTEIN COMEC/REC2"/>
    <property type="match status" value="1"/>
</dbReference>
<keyword evidence="9" id="KW-1185">Reference proteome</keyword>
<dbReference type="InterPro" id="IPR035681">
    <property type="entry name" value="ComA-like_MBL"/>
</dbReference>
<feature type="transmembrane region" description="Helical" evidence="6">
    <location>
        <begin position="328"/>
        <end position="344"/>
    </location>
</feature>
<dbReference type="EMBL" id="CBSD020000031">
    <property type="protein sequence ID" value="CDG74511.1"/>
    <property type="molecule type" value="Genomic_DNA"/>
</dbReference>
<evidence type="ECO:0000256" key="5">
    <source>
        <dbReference type="ARBA" id="ARBA00023136"/>
    </source>
</evidence>
<dbReference type="SMART" id="SM00849">
    <property type="entry name" value="Lactamase_B"/>
    <property type="match status" value="1"/>
</dbReference>
<evidence type="ECO:0000313" key="9">
    <source>
        <dbReference type="Proteomes" id="UP000019193"/>
    </source>
</evidence>
<dbReference type="CDD" id="cd07731">
    <property type="entry name" value="ComA-like_MBL-fold"/>
    <property type="match status" value="1"/>
</dbReference>
<feature type="transmembrane region" description="Helical" evidence="6">
    <location>
        <begin position="264"/>
        <end position="284"/>
    </location>
</feature>
<keyword evidence="3 6" id="KW-0812">Transmembrane</keyword>
<dbReference type="AlphaFoldDB" id="A0AA36K9T9"/>
<evidence type="ECO:0000256" key="2">
    <source>
        <dbReference type="ARBA" id="ARBA00022475"/>
    </source>
</evidence>
<evidence type="ECO:0000256" key="4">
    <source>
        <dbReference type="ARBA" id="ARBA00022989"/>
    </source>
</evidence>
<dbReference type="InterPro" id="IPR004797">
    <property type="entry name" value="Competence_ComEC/Rec2"/>
</dbReference>
<dbReference type="RefSeq" id="WP_004885725.1">
    <property type="nucleotide sequence ID" value="NZ_CBSD020000031.1"/>
</dbReference>
<feature type="transmembrane region" description="Helical" evidence="6">
    <location>
        <begin position="375"/>
        <end position="399"/>
    </location>
</feature>
<comment type="subcellular location">
    <subcellularLocation>
        <location evidence="1">Cell membrane</location>
        <topology evidence="1">Multi-pass membrane protein</topology>
    </subcellularLocation>
</comment>
<feature type="transmembrane region" description="Helical" evidence="6">
    <location>
        <begin position="305"/>
        <end position="322"/>
    </location>
</feature>